<name>A0A0N4T2H6_BRUPA</name>
<accession>A0A0N4T2H6</accession>
<evidence type="ECO:0000313" key="3">
    <source>
        <dbReference type="WBParaSite" id="BPAG_0000240601-mRNA-1"/>
    </source>
</evidence>
<organism evidence="3">
    <name type="scientific">Brugia pahangi</name>
    <name type="common">Filarial nematode worm</name>
    <dbReference type="NCBI Taxonomy" id="6280"/>
    <lineage>
        <taxon>Eukaryota</taxon>
        <taxon>Metazoa</taxon>
        <taxon>Ecdysozoa</taxon>
        <taxon>Nematoda</taxon>
        <taxon>Chromadorea</taxon>
        <taxon>Rhabditida</taxon>
        <taxon>Spirurina</taxon>
        <taxon>Spiruromorpha</taxon>
        <taxon>Filarioidea</taxon>
        <taxon>Onchocercidae</taxon>
        <taxon>Brugia</taxon>
    </lineage>
</organism>
<proteinExistence type="predicted"/>
<protein>
    <submittedName>
        <fullName evidence="3">Helitron_like_N domain-containing protein</fullName>
    </submittedName>
</protein>
<dbReference type="EMBL" id="UZAD01000334">
    <property type="protein sequence ID" value="VDN83562.1"/>
    <property type="molecule type" value="Genomic_DNA"/>
</dbReference>
<gene>
    <name evidence="1" type="ORF">BPAG_LOCUS2376</name>
</gene>
<sequence>MKPASSKLYHMMPKVESLNNVLPSLSLYIIYRSDSGISLSNQTTKQHADYSKARSRLEMLNNLQVSPMAPWFFTLDALVNYYNVYIYLYEVNGECVTDIFPVNGIQNINKSYQYISSMSPDNTRKALIYIL</sequence>
<dbReference type="AlphaFoldDB" id="A0A0N4T2H6"/>
<reference evidence="3" key="1">
    <citation type="submission" date="2017-02" db="UniProtKB">
        <authorList>
            <consortium name="WormBaseParasite"/>
        </authorList>
    </citation>
    <scope>IDENTIFICATION</scope>
</reference>
<evidence type="ECO:0000313" key="1">
    <source>
        <dbReference type="EMBL" id="VDN83562.1"/>
    </source>
</evidence>
<dbReference type="Proteomes" id="UP000278627">
    <property type="component" value="Unassembled WGS sequence"/>
</dbReference>
<dbReference type="WBParaSite" id="BPAG_0000240601-mRNA-1">
    <property type="protein sequence ID" value="BPAG_0000240601-mRNA-1"/>
    <property type="gene ID" value="BPAG_0000240601"/>
</dbReference>
<reference evidence="1 2" key="2">
    <citation type="submission" date="2018-11" db="EMBL/GenBank/DDBJ databases">
        <authorList>
            <consortium name="Pathogen Informatics"/>
        </authorList>
    </citation>
    <scope>NUCLEOTIDE SEQUENCE [LARGE SCALE GENOMIC DNA]</scope>
</reference>
<evidence type="ECO:0000313" key="2">
    <source>
        <dbReference type="Proteomes" id="UP000278627"/>
    </source>
</evidence>
<keyword evidence="2" id="KW-1185">Reference proteome</keyword>